<evidence type="ECO:0000256" key="4">
    <source>
        <dbReference type="ARBA" id="ARBA00022801"/>
    </source>
</evidence>
<evidence type="ECO:0000256" key="2">
    <source>
        <dbReference type="ARBA" id="ARBA00022723"/>
    </source>
</evidence>
<keyword evidence="1" id="KW-0540">Nuclease</keyword>
<dbReference type="GO" id="GO:0004519">
    <property type="term" value="F:endonuclease activity"/>
    <property type="evidence" value="ECO:0007669"/>
    <property type="project" value="UniProtKB-KW"/>
</dbReference>
<evidence type="ECO:0000256" key="1">
    <source>
        <dbReference type="ARBA" id="ARBA00022722"/>
    </source>
</evidence>
<evidence type="ECO:0000313" key="10">
    <source>
        <dbReference type="EMBL" id="MEA9436606.1"/>
    </source>
</evidence>
<dbReference type="InterPro" id="IPR042206">
    <property type="entry name" value="CRISPR-assoc_Cas1_C"/>
</dbReference>
<dbReference type="InterPro" id="IPR050646">
    <property type="entry name" value="Cas1"/>
</dbReference>
<evidence type="ECO:0000256" key="9">
    <source>
        <dbReference type="ARBA" id="ARBA00038592"/>
    </source>
</evidence>
<proteinExistence type="predicted"/>
<evidence type="ECO:0000256" key="3">
    <source>
        <dbReference type="ARBA" id="ARBA00022759"/>
    </source>
</evidence>
<evidence type="ECO:0000256" key="7">
    <source>
        <dbReference type="ARBA" id="ARBA00023125"/>
    </source>
</evidence>
<evidence type="ECO:0000256" key="5">
    <source>
        <dbReference type="ARBA" id="ARBA00022842"/>
    </source>
</evidence>
<dbReference type="EMBL" id="JAYGOJ010000060">
    <property type="protein sequence ID" value="MEA9436606.1"/>
    <property type="molecule type" value="Genomic_DNA"/>
</dbReference>
<dbReference type="Pfam" id="PF01867">
    <property type="entry name" value="Cas_Cas1"/>
    <property type="match status" value="1"/>
</dbReference>
<keyword evidence="2" id="KW-0479">Metal-binding</keyword>
<keyword evidence="5" id="KW-0460">Magnesium</keyword>
<evidence type="ECO:0000256" key="6">
    <source>
        <dbReference type="ARBA" id="ARBA00023118"/>
    </source>
</evidence>
<comment type="caution">
    <text evidence="10">The sequence shown here is derived from an EMBL/GenBank/DDBJ whole genome shotgun (WGS) entry which is preliminary data.</text>
</comment>
<dbReference type="CDD" id="cd09634">
    <property type="entry name" value="Cas1_I-II-III"/>
    <property type="match status" value="1"/>
</dbReference>
<keyword evidence="4" id="KW-0378">Hydrolase</keyword>
<sequence>MTTLLLDHPDYQLTLQDGLLHLAHPDLPSRLYSLGQISRLMVGQGITLSSDLLLKLAERGIDFIAMGRRSCTHLCSLHHAPDSLRLIQYRAITQPDCQQQLVRRLLNARRLGQNCVLAQLGEPPLPPLKPLHHPMLAEAELSQRYWQGWARQLAGTGFTGRQRQPPRDPVNALLSLTSTLEDSALLPPLLAEGFDPQLGLHHVTGYRRPSLLLDIKELTRAELERWLLQLWQSHTLTAEHFTTSDQGCRLTRAGQQLFYPLWFGWQKTRKPRLRQLARVCRKVLEQTLKREVGHDH</sequence>
<reference evidence="10 11" key="1">
    <citation type="submission" date="2023-12" db="EMBL/GenBank/DDBJ databases">
        <title>Characterization of antibiotic resistance in Aeromonas spp. in hospital effluent.</title>
        <authorList>
            <person name="Negoseki B.R.S."/>
            <person name="Krul D."/>
            <person name="Siqueira A.C."/>
            <person name="Almeida M."/>
            <person name="Mesa D."/>
            <person name="Conte D."/>
            <person name="Dalla-Costa L.M."/>
        </authorList>
    </citation>
    <scope>NUCLEOTIDE SEQUENCE [LARGE SCALE GENOMIC DNA]</scope>
    <source>
        <strain evidence="10 11">36v</strain>
    </source>
</reference>
<evidence type="ECO:0000313" key="11">
    <source>
        <dbReference type="Proteomes" id="UP001304847"/>
    </source>
</evidence>
<dbReference type="NCBIfam" id="TIGR00287">
    <property type="entry name" value="cas1"/>
    <property type="match status" value="1"/>
</dbReference>
<accession>A0ABU5W8P0</accession>
<dbReference type="PANTHER" id="PTHR34353">
    <property type="entry name" value="CRISPR-ASSOCIATED ENDONUCLEASE CAS1 1"/>
    <property type="match status" value="1"/>
</dbReference>
<keyword evidence="11" id="KW-1185">Reference proteome</keyword>
<comment type="subunit">
    <text evidence="9">Homodimer, forms a heterotetramer with a Cas2 homodimer.</text>
</comment>
<evidence type="ECO:0000256" key="8">
    <source>
        <dbReference type="ARBA" id="ARBA00023211"/>
    </source>
</evidence>
<keyword evidence="8" id="KW-0464">Manganese</keyword>
<protein>
    <submittedName>
        <fullName evidence="10">CRISPR-associated endonuclease Cas1</fullName>
    </submittedName>
</protein>
<organism evidence="10 11">
    <name type="scientific">Aeromonas caviae</name>
    <name type="common">Aeromonas punctata</name>
    <dbReference type="NCBI Taxonomy" id="648"/>
    <lineage>
        <taxon>Bacteria</taxon>
        <taxon>Pseudomonadati</taxon>
        <taxon>Pseudomonadota</taxon>
        <taxon>Gammaproteobacteria</taxon>
        <taxon>Aeromonadales</taxon>
        <taxon>Aeromonadaceae</taxon>
        <taxon>Aeromonas</taxon>
    </lineage>
</organism>
<dbReference type="PANTHER" id="PTHR34353:SF2">
    <property type="entry name" value="CRISPR-ASSOCIATED ENDONUCLEASE CAS1 1"/>
    <property type="match status" value="1"/>
</dbReference>
<dbReference type="Proteomes" id="UP001304847">
    <property type="component" value="Unassembled WGS sequence"/>
</dbReference>
<dbReference type="Gene3D" id="1.20.120.920">
    <property type="entry name" value="CRISPR-associated endonuclease Cas1, C-terminal domain"/>
    <property type="match status" value="1"/>
</dbReference>
<keyword evidence="3 10" id="KW-0255">Endonuclease</keyword>
<dbReference type="RefSeq" id="WP_321149727.1">
    <property type="nucleotide sequence ID" value="NZ_JAPEGN010000095.1"/>
</dbReference>
<keyword evidence="6" id="KW-0051">Antiviral defense</keyword>
<dbReference type="InterPro" id="IPR002729">
    <property type="entry name" value="CRISPR-assoc_Cas1"/>
</dbReference>
<keyword evidence="7" id="KW-0238">DNA-binding</keyword>
<name>A0ABU5W8P0_AERCA</name>
<gene>
    <name evidence="10" type="primary">cas1</name>
    <name evidence="10" type="ORF">VCX44_12455</name>
</gene>